<keyword evidence="2" id="KW-1185">Reference proteome</keyword>
<evidence type="ECO:0000313" key="3">
    <source>
        <dbReference type="WBParaSite" id="HNAJ_0000982101-mRNA-1"/>
    </source>
</evidence>
<proteinExistence type="predicted"/>
<evidence type="ECO:0000313" key="2">
    <source>
        <dbReference type="Proteomes" id="UP000278807"/>
    </source>
</evidence>
<dbReference type="EMBL" id="UZAE01012759">
    <property type="protein sequence ID" value="VDO06496.1"/>
    <property type="molecule type" value="Genomic_DNA"/>
</dbReference>
<evidence type="ECO:0000313" key="1">
    <source>
        <dbReference type="EMBL" id="VDO06496.1"/>
    </source>
</evidence>
<reference evidence="1 2" key="2">
    <citation type="submission" date="2018-11" db="EMBL/GenBank/DDBJ databases">
        <authorList>
            <consortium name="Pathogen Informatics"/>
        </authorList>
    </citation>
    <scope>NUCLEOTIDE SEQUENCE [LARGE SCALE GENOMIC DNA]</scope>
</reference>
<gene>
    <name evidence="1" type="ORF">HNAJ_LOCUS9816</name>
</gene>
<accession>A0A0R3TQJ7</accession>
<name>A0A0R3TQJ7_RODNA</name>
<organism evidence="3">
    <name type="scientific">Rodentolepis nana</name>
    <name type="common">Dwarf tapeworm</name>
    <name type="synonym">Hymenolepis nana</name>
    <dbReference type="NCBI Taxonomy" id="102285"/>
    <lineage>
        <taxon>Eukaryota</taxon>
        <taxon>Metazoa</taxon>
        <taxon>Spiralia</taxon>
        <taxon>Lophotrochozoa</taxon>
        <taxon>Platyhelminthes</taxon>
        <taxon>Cestoda</taxon>
        <taxon>Eucestoda</taxon>
        <taxon>Cyclophyllidea</taxon>
        <taxon>Hymenolepididae</taxon>
        <taxon>Rodentolepis</taxon>
    </lineage>
</organism>
<dbReference type="WBParaSite" id="HNAJ_0000982101-mRNA-1">
    <property type="protein sequence ID" value="HNAJ_0000982101-mRNA-1"/>
    <property type="gene ID" value="HNAJ_0000982101"/>
</dbReference>
<sequence length="76" mass="8307">MPLITSTSRLDRSKSYSCLTICRQYLVHCWFIVLGFKRSAAITDSLCSSNSLSDIFSSISSTLAINSSMCSSRSLG</sequence>
<reference evidence="3" key="1">
    <citation type="submission" date="2017-02" db="UniProtKB">
        <authorList>
            <consortium name="WormBaseParasite"/>
        </authorList>
    </citation>
    <scope>IDENTIFICATION</scope>
</reference>
<dbReference type="Proteomes" id="UP000278807">
    <property type="component" value="Unassembled WGS sequence"/>
</dbReference>
<protein>
    <submittedName>
        <fullName evidence="3">Secreted protein</fullName>
    </submittedName>
</protein>
<dbReference type="AlphaFoldDB" id="A0A0R3TQJ7"/>